<dbReference type="GO" id="GO:0046872">
    <property type="term" value="F:metal ion binding"/>
    <property type="evidence" value="ECO:0007669"/>
    <property type="project" value="UniProtKB-KW"/>
</dbReference>
<dbReference type="InterPro" id="IPR005123">
    <property type="entry name" value="Oxoglu/Fe-dep_dioxygenase_dom"/>
</dbReference>
<evidence type="ECO:0000313" key="9">
    <source>
        <dbReference type="RefSeq" id="XP_027367254.1"/>
    </source>
</evidence>
<dbReference type="RefSeq" id="XP_027367254.1">
    <property type="nucleotide sequence ID" value="XM_027511453.1"/>
</dbReference>
<comment type="similarity">
    <text evidence="2 6">Belongs to the iron/ascorbate-dependent oxidoreductase family.</text>
</comment>
<evidence type="ECO:0000256" key="2">
    <source>
        <dbReference type="ARBA" id="ARBA00008056"/>
    </source>
</evidence>
<accession>A0A8B8MJ35</accession>
<dbReference type="Pfam" id="PF03171">
    <property type="entry name" value="2OG-FeII_Oxy"/>
    <property type="match status" value="1"/>
</dbReference>
<reference evidence="8" key="1">
    <citation type="journal article" date="2019" name="Toxins">
        <title>Detection of Abrin-Like and Prepropulchellin-Like Toxin Genes and Transcripts Using Whole Genome Sequencing and Full-Length Transcript Sequencing of Abrus precatorius.</title>
        <authorList>
            <person name="Hovde B.T."/>
            <person name="Daligault H.E."/>
            <person name="Hanschen E.R."/>
            <person name="Kunde Y.A."/>
            <person name="Johnson M.B."/>
            <person name="Starkenburg S.R."/>
            <person name="Johnson S.L."/>
        </authorList>
    </citation>
    <scope>NUCLEOTIDE SEQUENCE [LARGE SCALE GENOMIC DNA]</scope>
</reference>
<evidence type="ECO:0000313" key="8">
    <source>
        <dbReference type="Proteomes" id="UP000694853"/>
    </source>
</evidence>
<protein>
    <submittedName>
        <fullName evidence="9">1-aminocyclopropane-1-carboxylate oxidase homolog 1-like</fullName>
    </submittedName>
</protein>
<dbReference type="InterPro" id="IPR026992">
    <property type="entry name" value="DIOX_N"/>
</dbReference>
<reference evidence="9" key="2">
    <citation type="submission" date="2025-08" db="UniProtKB">
        <authorList>
            <consortium name="RefSeq"/>
        </authorList>
    </citation>
    <scope>IDENTIFICATION</scope>
    <source>
        <tissue evidence="9">Young leaves</tissue>
    </source>
</reference>
<dbReference type="InterPro" id="IPR027443">
    <property type="entry name" value="IPNS-like_sf"/>
</dbReference>
<evidence type="ECO:0000256" key="4">
    <source>
        <dbReference type="ARBA" id="ARBA00023002"/>
    </source>
</evidence>
<evidence type="ECO:0000256" key="3">
    <source>
        <dbReference type="ARBA" id="ARBA00022723"/>
    </source>
</evidence>
<dbReference type="PANTHER" id="PTHR10209">
    <property type="entry name" value="OXIDOREDUCTASE, 2OG-FE II OXYGENASE FAMILY PROTEIN"/>
    <property type="match status" value="1"/>
</dbReference>
<evidence type="ECO:0000259" key="7">
    <source>
        <dbReference type="PROSITE" id="PS51471"/>
    </source>
</evidence>
<dbReference type="KEGG" id="aprc:113873358"/>
<dbReference type="PROSITE" id="PS51471">
    <property type="entry name" value="FE2OG_OXY"/>
    <property type="match status" value="1"/>
</dbReference>
<name>A0A8B8MJ35_ABRPR</name>
<sequence length="370" mass="42071">MGVTITREKEENFMLDSEREKELKAFDDTKLGVKGLVDAGITKIPSFFYHPPDKFKKASDLGYEDYIIPIIDLANIHEDPSERKMVVEIVREASETWGFFQIVNHGIPISILEEMINGVLRFYEQDSEIKKDFYTRELRPFMYHSNYNLYTTAATTWKDSFFCNIAPNAPKPEDLPAVSRDILLEYSKEVMKLGTLLFELLSEALDLDPTYLIDIGCTEGLFAFSHYYPACPEPELTLGTAKQADIDFITVLLQDHIGGLQVLHQDMWIDLPPVPGALVINIGDFLQLISNDKFKSAKHRVLANPIGPRVSMACFFSTGLHPNSRIYSPIKDLLSEDNPAKYKEISIADFISHYSKNCMNGDSPLLHFRI</sequence>
<keyword evidence="8" id="KW-1185">Reference proteome</keyword>
<dbReference type="OrthoDB" id="288590at2759"/>
<dbReference type="FunFam" id="2.60.120.330:FF:000005">
    <property type="entry name" value="1-aminocyclopropane-1-carboxylate oxidase homolog 1"/>
    <property type="match status" value="1"/>
</dbReference>
<evidence type="ECO:0000256" key="5">
    <source>
        <dbReference type="ARBA" id="ARBA00023004"/>
    </source>
</evidence>
<dbReference type="Proteomes" id="UP000694853">
    <property type="component" value="Unplaced"/>
</dbReference>
<dbReference type="AlphaFoldDB" id="A0A8B8MJ35"/>
<dbReference type="PANTHER" id="PTHR10209:SF871">
    <property type="entry name" value="AMINOCYCLOPROPANECARBOXYLATE OXIDASE"/>
    <property type="match status" value="1"/>
</dbReference>
<evidence type="ECO:0000256" key="6">
    <source>
        <dbReference type="RuleBase" id="RU003682"/>
    </source>
</evidence>
<keyword evidence="3 6" id="KW-0479">Metal-binding</keyword>
<proteinExistence type="inferred from homology"/>
<dbReference type="SUPFAM" id="SSF51197">
    <property type="entry name" value="Clavaminate synthase-like"/>
    <property type="match status" value="1"/>
</dbReference>
<dbReference type="Pfam" id="PF14226">
    <property type="entry name" value="DIOX_N"/>
    <property type="match status" value="1"/>
</dbReference>
<comment type="cofactor">
    <cofactor evidence="1">
        <name>Fe cation</name>
        <dbReference type="ChEBI" id="CHEBI:24875"/>
    </cofactor>
</comment>
<dbReference type="InterPro" id="IPR044861">
    <property type="entry name" value="IPNS-like_FE2OG_OXY"/>
</dbReference>
<feature type="domain" description="Fe2OG dioxygenase" evidence="7">
    <location>
        <begin position="217"/>
        <end position="319"/>
    </location>
</feature>
<keyword evidence="4 6" id="KW-0560">Oxidoreductase</keyword>
<organism evidence="8 9">
    <name type="scientific">Abrus precatorius</name>
    <name type="common">Indian licorice</name>
    <name type="synonym">Glycine abrus</name>
    <dbReference type="NCBI Taxonomy" id="3816"/>
    <lineage>
        <taxon>Eukaryota</taxon>
        <taxon>Viridiplantae</taxon>
        <taxon>Streptophyta</taxon>
        <taxon>Embryophyta</taxon>
        <taxon>Tracheophyta</taxon>
        <taxon>Spermatophyta</taxon>
        <taxon>Magnoliopsida</taxon>
        <taxon>eudicotyledons</taxon>
        <taxon>Gunneridae</taxon>
        <taxon>Pentapetalae</taxon>
        <taxon>rosids</taxon>
        <taxon>fabids</taxon>
        <taxon>Fabales</taxon>
        <taxon>Fabaceae</taxon>
        <taxon>Papilionoideae</taxon>
        <taxon>50 kb inversion clade</taxon>
        <taxon>NPAAA clade</taxon>
        <taxon>indigoferoid/millettioid clade</taxon>
        <taxon>Abreae</taxon>
        <taxon>Abrus</taxon>
    </lineage>
</organism>
<dbReference type="Gene3D" id="2.60.120.330">
    <property type="entry name" value="B-lactam Antibiotic, Isopenicillin N Synthase, Chain"/>
    <property type="match status" value="1"/>
</dbReference>
<keyword evidence="5 6" id="KW-0408">Iron</keyword>
<gene>
    <name evidence="9" type="primary">LOC113873358</name>
</gene>
<dbReference type="GeneID" id="113873358"/>
<evidence type="ECO:0000256" key="1">
    <source>
        <dbReference type="ARBA" id="ARBA00001962"/>
    </source>
</evidence>
<dbReference type="GO" id="GO:0051213">
    <property type="term" value="F:dioxygenase activity"/>
    <property type="evidence" value="ECO:0007669"/>
    <property type="project" value="UniProtKB-ARBA"/>
</dbReference>